<dbReference type="Pfam" id="PF02518">
    <property type="entry name" value="HATPase_c"/>
    <property type="match status" value="1"/>
</dbReference>
<evidence type="ECO:0000256" key="12">
    <source>
        <dbReference type="SAM" id="Phobius"/>
    </source>
</evidence>
<keyword evidence="6" id="KW-0808">Transferase</keyword>
<evidence type="ECO:0000259" key="13">
    <source>
        <dbReference type="PROSITE" id="PS50109"/>
    </source>
</evidence>
<keyword evidence="11 12" id="KW-0472">Membrane</keyword>
<dbReference type="Proteomes" id="UP000568380">
    <property type="component" value="Unassembled WGS sequence"/>
</dbReference>
<dbReference type="EC" id="2.7.13.3" evidence="4"/>
<dbReference type="AlphaFoldDB" id="A0A7W8EN63"/>
<evidence type="ECO:0000313" key="16">
    <source>
        <dbReference type="Proteomes" id="UP000568380"/>
    </source>
</evidence>
<dbReference type="Gene3D" id="1.10.287.130">
    <property type="match status" value="1"/>
</dbReference>
<keyword evidence="7 12" id="KW-0812">Transmembrane</keyword>
<protein>
    <recommendedName>
        <fullName evidence="4">histidine kinase</fullName>
        <ecNumber evidence="4">2.7.13.3</ecNumber>
    </recommendedName>
</protein>
<keyword evidence="10" id="KW-0902">Two-component regulatory system</keyword>
<dbReference type="Gene3D" id="3.30.565.10">
    <property type="entry name" value="Histidine kinase-like ATPase, C-terminal domain"/>
    <property type="match status" value="1"/>
</dbReference>
<evidence type="ECO:0000256" key="9">
    <source>
        <dbReference type="ARBA" id="ARBA00022989"/>
    </source>
</evidence>
<evidence type="ECO:0000256" key="8">
    <source>
        <dbReference type="ARBA" id="ARBA00022777"/>
    </source>
</evidence>
<dbReference type="SUPFAM" id="SSF47384">
    <property type="entry name" value="Homodimeric domain of signal transducing histidine kinase"/>
    <property type="match status" value="1"/>
</dbReference>
<dbReference type="PANTHER" id="PTHR45436">
    <property type="entry name" value="SENSOR HISTIDINE KINASE YKOH"/>
    <property type="match status" value="1"/>
</dbReference>
<accession>A0A7W8EN63</accession>
<keyword evidence="8 15" id="KW-0418">Kinase</keyword>
<sequence>MTARFRLAALYTLLVLAAGVVLTGLTYFLMSRNLGRRLSLDVVGTSADPGYAAMARQRLWTIAGRLEAATFSEFLNQALISLAVVTGLAAALGWFVAGRVLRPIRTISGTARRLSAENLSERVPVTTPADELATLARTINGMLDRIQTGLAERDQALDSQRMFTANAAHELRTPLATMRTAIDVTLDDRPGTAELLAMTHDVSAAVDQSRRILDGLLTLAHTQSGRITGRDVDLAEVATGVLAGVAGESRDIAVRRELRPARMTGDPVLLERMIGNLIDNAVHYNHAGGRVEVVTGVEGGQPFARVSNTGPPLTPDQVERWREPFVRGEGVRTRGDAGLGLGLSIVYGIAAAQDGSISTTARPAGGLDVTVRFQVEQVRGARRRDE</sequence>
<dbReference type="InterPro" id="IPR005467">
    <property type="entry name" value="His_kinase_dom"/>
</dbReference>
<comment type="caution">
    <text evidence="15">The sequence shown here is derived from an EMBL/GenBank/DDBJ whole genome shotgun (WGS) entry which is preliminary data.</text>
</comment>
<evidence type="ECO:0000313" key="15">
    <source>
        <dbReference type="EMBL" id="MBB5084747.1"/>
    </source>
</evidence>
<dbReference type="RefSeq" id="WP_184975277.1">
    <property type="nucleotide sequence ID" value="NZ_JACHIN010000026.1"/>
</dbReference>
<dbReference type="InterPro" id="IPR003660">
    <property type="entry name" value="HAMP_dom"/>
</dbReference>
<evidence type="ECO:0000256" key="4">
    <source>
        <dbReference type="ARBA" id="ARBA00012438"/>
    </source>
</evidence>
<comment type="subcellular location">
    <subcellularLocation>
        <location evidence="3">Cell membrane</location>
    </subcellularLocation>
    <subcellularLocation>
        <location evidence="2">Membrane</location>
        <topology evidence="2">Multi-pass membrane protein</topology>
    </subcellularLocation>
</comment>
<dbReference type="InterPro" id="IPR003594">
    <property type="entry name" value="HATPase_dom"/>
</dbReference>
<dbReference type="SMART" id="SM00387">
    <property type="entry name" value="HATPase_c"/>
    <property type="match status" value="1"/>
</dbReference>
<dbReference type="SMART" id="SM00388">
    <property type="entry name" value="HisKA"/>
    <property type="match status" value="1"/>
</dbReference>
<evidence type="ECO:0000256" key="1">
    <source>
        <dbReference type="ARBA" id="ARBA00000085"/>
    </source>
</evidence>
<dbReference type="Gene3D" id="6.10.340.10">
    <property type="match status" value="1"/>
</dbReference>
<name>A0A7W8EN63_9ACTN</name>
<dbReference type="GO" id="GO:0000155">
    <property type="term" value="F:phosphorelay sensor kinase activity"/>
    <property type="evidence" value="ECO:0007669"/>
    <property type="project" value="InterPro"/>
</dbReference>
<keyword evidence="5" id="KW-0597">Phosphoprotein</keyword>
<dbReference type="Pfam" id="PF00512">
    <property type="entry name" value="HisKA"/>
    <property type="match status" value="1"/>
</dbReference>
<dbReference type="InterPro" id="IPR003661">
    <property type="entry name" value="HisK_dim/P_dom"/>
</dbReference>
<evidence type="ECO:0000256" key="7">
    <source>
        <dbReference type="ARBA" id="ARBA00022692"/>
    </source>
</evidence>
<dbReference type="InterPro" id="IPR050428">
    <property type="entry name" value="TCS_sensor_his_kinase"/>
</dbReference>
<dbReference type="GO" id="GO:0005886">
    <property type="term" value="C:plasma membrane"/>
    <property type="evidence" value="ECO:0007669"/>
    <property type="project" value="UniProtKB-SubCell"/>
</dbReference>
<evidence type="ECO:0000256" key="6">
    <source>
        <dbReference type="ARBA" id="ARBA00022679"/>
    </source>
</evidence>
<dbReference type="CDD" id="cd00075">
    <property type="entry name" value="HATPase"/>
    <property type="match status" value="1"/>
</dbReference>
<keyword evidence="9 12" id="KW-1133">Transmembrane helix</keyword>
<reference evidence="15 16" key="1">
    <citation type="submission" date="2020-08" db="EMBL/GenBank/DDBJ databases">
        <title>Genomic Encyclopedia of Type Strains, Phase IV (KMG-IV): sequencing the most valuable type-strain genomes for metagenomic binning, comparative biology and taxonomic classification.</title>
        <authorList>
            <person name="Goeker M."/>
        </authorList>
    </citation>
    <scope>NUCLEOTIDE SEQUENCE [LARGE SCALE GENOMIC DNA]</scope>
    <source>
        <strain evidence="15 16">DSM 45385</strain>
    </source>
</reference>
<dbReference type="PROSITE" id="PS50885">
    <property type="entry name" value="HAMP"/>
    <property type="match status" value="1"/>
</dbReference>
<dbReference type="PROSITE" id="PS50109">
    <property type="entry name" value="HIS_KIN"/>
    <property type="match status" value="1"/>
</dbReference>
<proteinExistence type="predicted"/>
<dbReference type="Pfam" id="PF00672">
    <property type="entry name" value="HAMP"/>
    <property type="match status" value="1"/>
</dbReference>
<feature type="transmembrane region" description="Helical" evidence="12">
    <location>
        <begin position="7"/>
        <end position="30"/>
    </location>
</feature>
<gene>
    <name evidence="15" type="ORF">HNR40_010258</name>
</gene>
<evidence type="ECO:0000259" key="14">
    <source>
        <dbReference type="PROSITE" id="PS50885"/>
    </source>
</evidence>
<dbReference type="EMBL" id="JACHIN010000026">
    <property type="protein sequence ID" value="MBB5084747.1"/>
    <property type="molecule type" value="Genomic_DNA"/>
</dbReference>
<dbReference type="InterPro" id="IPR036097">
    <property type="entry name" value="HisK_dim/P_sf"/>
</dbReference>
<dbReference type="CDD" id="cd06225">
    <property type="entry name" value="HAMP"/>
    <property type="match status" value="1"/>
</dbReference>
<organism evidence="15 16">
    <name type="scientific">Nonomuraea endophytica</name>
    <dbReference type="NCBI Taxonomy" id="714136"/>
    <lineage>
        <taxon>Bacteria</taxon>
        <taxon>Bacillati</taxon>
        <taxon>Actinomycetota</taxon>
        <taxon>Actinomycetes</taxon>
        <taxon>Streptosporangiales</taxon>
        <taxon>Streptosporangiaceae</taxon>
        <taxon>Nonomuraea</taxon>
    </lineage>
</organism>
<feature type="domain" description="Histidine kinase" evidence="13">
    <location>
        <begin position="166"/>
        <end position="377"/>
    </location>
</feature>
<dbReference type="SMART" id="SM00304">
    <property type="entry name" value="HAMP"/>
    <property type="match status" value="1"/>
</dbReference>
<evidence type="ECO:0000256" key="3">
    <source>
        <dbReference type="ARBA" id="ARBA00004236"/>
    </source>
</evidence>
<evidence type="ECO:0000256" key="11">
    <source>
        <dbReference type="ARBA" id="ARBA00023136"/>
    </source>
</evidence>
<evidence type="ECO:0000256" key="10">
    <source>
        <dbReference type="ARBA" id="ARBA00023012"/>
    </source>
</evidence>
<keyword evidence="16" id="KW-1185">Reference proteome</keyword>
<evidence type="ECO:0000256" key="2">
    <source>
        <dbReference type="ARBA" id="ARBA00004141"/>
    </source>
</evidence>
<dbReference type="SUPFAM" id="SSF158472">
    <property type="entry name" value="HAMP domain-like"/>
    <property type="match status" value="1"/>
</dbReference>
<dbReference type="InterPro" id="IPR036890">
    <property type="entry name" value="HATPase_C_sf"/>
</dbReference>
<dbReference type="PANTHER" id="PTHR45436:SF15">
    <property type="entry name" value="SENSOR HISTIDINE KINASE CUSS"/>
    <property type="match status" value="1"/>
</dbReference>
<dbReference type="CDD" id="cd00082">
    <property type="entry name" value="HisKA"/>
    <property type="match status" value="1"/>
</dbReference>
<feature type="domain" description="HAMP" evidence="14">
    <location>
        <begin position="98"/>
        <end position="151"/>
    </location>
</feature>
<evidence type="ECO:0000256" key="5">
    <source>
        <dbReference type="ARBA" id="ARBA00022553"/>
    </source>
</evidence>
<comment type="catalytic activity">
    <reaction evidence="1">
        <text>ATP + protein L-histidine = ADP + protein N-phospho-L-histidine.</text>
        <dbReference type="EC" id="2.7.13.3"/>
    </reaction>
</comment>
<feature type="transmembrane region" description="Helical" evidence="12">
    <location>
        <begin position="74"/>
        <end position="97"/>
    </location>
</feature>
<dbReference type="SUPFAM" id="SSF55874">
    <property type="entry name" value="ATPase domain of HSP90 chaperone/DNA topoisomerase II/histidine kinase"/>
    <property type="match status" value="1"/>
</dbReference>